<dbReference type="InterPro" id="IPR003439">
    <property type="entry name" value="ABC_transporter-like_ATP-bd"/>
</dbReference>
<dbReference type="PROSITE" id="PS50893">
    <property type="entry name" value="ABC_TRANSPORTER_2"/>
    <property type="match status" value="1"/>
</dbReference>
<reference evidence="12" key="3">
    <citation type="submission" date="2016-03" db="UniProtKB">
        <authorList>
            <consortium name="EnsemblProtists"/>
        </authorList>
    </citation>
    <scope>IDENTIFICATION</scope>
</reference>
<evidence type="ECO:0000256" key="7">
    <source>
        <dbReference type="ARBA" id="ARBA00022989"/>
    </source>
</evidence>
<evidence type="ECO:0000256" key="5">
    <source>
        <dbReference type="ARBA" id="ARBA00022741"/>
    </source>
</evidence>
<keyword evidence="5" id="KW-0547">Nucleotide-binding</keyword>
<evidence type="ECO:0000256" key="2">
    <source>
        <dbReference type="ARBA" id="ARBA00004229"/>
    </source>
</evidence>
<feature type="transmembrane region" description="Helical" evidence="9">
    <location>
        <begin position="312"/>
        <end position="331"/>
    </location>
</feature>
<feature type="domain" description="ABC transporter" evidence="10">
    <location>
        <begin position="1"/>
        <end position="232"/>
    </location>
</feature>
<gene>
    <name evidence="11" type="ORF">GUITHDRAFT_60683</name>
</gene>
<dbReference type="InterPro" id="IPR027417">
    <property type="entry name" value="P-loop_NTPase"/>
</dbReference>
<dbReference type="Gene3D" id="3.40.50.300">
    <property type="entry name" value="P-loop containing nucleotide triphosphate hydrolases"/>
    <property type="match status" value="1"/>
</dbReference>
<dbReference type="InterPro" id="IPR050352">
    <property type="entry name" value="ABCG_transporters"/>
</dbReference>
<dbReference type="EnsemblProtists" id="EKX41157">
    <property type="protein sequence ID" value="EKX41157"/>
    <property type="gene ID" value="GUITHDRAFT_60683"/>
</dbReference>
<organism evidence="11">
    <name type="scientific">Guillardia theta (strain CCMP2712)</name>
    <name type="common">Cryptophyte</name>
    <dbReference type="NCBI Taxonomy" id="905079"/>
    <lineage>
        <taxon>Eukaryota</taxon>
        <taxon>Cryptophyceae</taxon>
        <taxon>Pyrenomonadales</taxon>
        <taxon>Geminigeraceae</taxon>
        <taxon>Guillardia</taxon>
    </lineage>
</organism>
<dbReference type="GO" id="GO:0140359">
    <property type="term" value="F:ABC-type transporter activity"/>
    <property type="evidence" value="ECO:0007669"/>
    <property type="project" value="InterPro"/>
</dbReference>
<evidence type="ECO:0000256" key="1">
    <source>
        <dbReference type="ARBA" id="ARBA00004141"/>
    </source>
</evidence>
<dbReference type="OrthoDB" id="184675at2759"/>
<feature type="non-terminal residue" evidence="11">
    <location>
        <position position="499"/>
    </location>
</feature>
<keyword evidence="7 9" id="KW-1133">Transmembrane helix</keyword>
<keyword evidence="13" id="KW-1185">Reference proteome</keyword>
<evidence type="ECO:0000256" key="3">
    <source>
        <dbReference type="ARBA" id="ARBA00022448"/>
    </source>
</evidence>
<dbReference type="SMART" id="SM00382">
    <property type="entry name" value="AAA"/>
    <property type="match status" value="1"/>
</dbReference>
<feature type="non-terminal residue" evidence="11">
    <location>
        <position position="1"/>
    </location>
</feature>
<dbReference type="GeneID" id="17297698"/>
<reference evidence="13" key="2">
    <citation type="submission" date="2012-11" db="EMBL/GenBank/DDBJ databases">
        <authorList>
            <person name="Kuo A."/>
            <person name="Curtis B.A."/>
            <person name="Tanifuji G."/>
            <person name="Burki F."/>
            <person name="Gruber A."/>
            <person name="Irimia M."/>
            <person name="Maruyama S."/>
            <person name="Arias M.C."/>
            <person name="Ball S.G."/>
            <person name="Gile G.H."/>
            <person name="Hirakawa Y."/>
            <person name="Hopkins J.F."/>
            <person name="Rensing S.A."/>
            <person name="Schmutz J."/>
            <person name="Symeonidi A."/>
            <person name="Elias M."/>
            <person name="Eveleigh R.J."/>
            <person name="Herman E.K."/>
            <person name="Klute M.J."/>
            <person name="Nakayama T."/>
            <person name="Obornik M."/>
            <person name="Reyes-Prieto A."/>
            <person name="Armbrust E.V."/>
            <person name="Aves S.J."/>
            <person name="Beiko R.G."/>
            <person name="Coutinho P."/>
            <person name="Dacks J.B."/>
            <person name="Durnford D.G."/>
            <person name="Fast N.M."/>
            <person name="Green B.R."/>
            <person name="Grisdale C."/>
            <person name="Hempe F."/>
            <person name="Henrissat B."/>
            <person name="Hoppner M.P."/>
            <person name="Ishida K.-I."/>
            <person name="Kim E."/>
            <person name="Koreny L."/>
            <person name="Kroth P.G."/>
            <person name="Liu Y."/>
            <person name="Malik S.-B."/>
            <person name="Maier U.G."/>
            <person name="McRose D."/>
            <person name="Mock T."/>
            <person name="Neilson J.A."/>
            <person name="Onodera N.T."/>
            <person name="Poole A.M."/>
            <person name="Pritham E.J."/>
            <person name="Richards T.A."/>
            <person name="Rocap G."/>
            <person name="Roy S.W."/>
            <person name="Sarai C."/>
            <person name="Schaack S."/>
            <person name="Shirato S."/>
            <person name="Slamovits C.H."/>
            <person name="Spencer D.F."/>
            <person name="Suzuki S."/>
            <person name="Worden A.Z."/>
            <person name="Zauner S."/>
            <person name="Barry K."/>
            <person name="Bell C."/>
            <person name="Bharti A.K."/>
            <person name="Crow J.A."/>
            <person name="Grimwood J."/>
            <person name="Kramer R."/>
            <person name="Lindquist E."/>
            <person name="Lucas S."/>
            <person name="Salamov A."/>
            <person name="McFadden G.I."/>
            <person name="Lane C.E."/>
            <person name="Keeling P.J."/>
            <person name="Gray M.W."/>
            <person name="Grigoriev I.V."/>
            <person name="Archibald J.M."/>
        </authorList>
    </citation>
    <scope>NUCLEOTIDE SEQUENCE</scope>
    <source>
        <strain evidence="13">CCMP2712</strain>
    </source>
</reference>
<dbReference type="HOGENOM" id="CLU_000604_57_6_1"/>
<dbReference type="Pfam" id="PF19055">
    <property type="entry name" value="ABC2_membrane_7"/>
    <property type="match status" value="1"/>
</dbReference>
<evidence type="ECO:0000313" key="11">
    <source>
        <dbReference type="EMBL" id="EKX41157.1"/>
    </source>
</evidence>
<dbReference type="AlphaFoldDB" id="L1IYG7"/>
<keyword evidence="4 9" id="KW-0812">Transmembrane</keyword>
<dbReference type="InterPro" id="IPR013525">
    <property type="entry name" value="ABC2_TM"/>
</dbReference>
<dbReference type="RefSeq" id="XP_005828137.1">
    <property type="nucleotide sequence ID" value="XM_005828080.1"/>
</dbReference>
<name>L1IYG7_GUITC</name>
<dbReference type="PaxDb" id="55529-EKX41157"/>
<keyword evidence="3" id="KW-0813">Transport</keyword>
<dbReference type="PANTHER" id="PTHR48041:SF139">
    <property type="entry name" value="PROTEIN SCARLET"/>
    <property type="match status" value="1"/>
</dbReference>
<dbReference type="InterPro" id="IPR043926">
    <property type="entry name" value="ABCG_dom"/>
</dbReference>
<evidence type="ECO:0000256" key="8">
    <source>
        <dbReference type="ARBA" id="ARBA00023136"/>
    </source>
</evidence>
<feature type="transmembrane region" description="Helical" evidence="9">
    <location>
        <begin position="456"/>
        <end position="478"/>
    </location>
</feature>
<dbReference type="OMA" id="AGQMCTG"/>
<evidence type="ECO:0000313" key="12">
    <source>
        <dbReference type="EnsemblProtists" id="EKX41157"/>
    </source>
</evidence>
<sequence length="499" mass="54597">DPQVLKSLKGYAKPGEIVAIMGASGSGKTSLLNVLSGRVVSMNGHVVTSKFTVNGHPTSGEELGPQIAYVMQEDTLCPTSTPREALEFSAKLRLPPSVTDAERTRMVNDVITILHLDRCADTLIGDEMIKGISGGEKRRTSIGVELITSPSILFLDEPTSGLDSFAAYNVIQALKDLAGLGCTVLCTIHQPSSEVFHLFDRTILLAEGRTLYDGRVDQLCDHFMRIGYPVPEETNPADHVMFLMQTLDKSLLKDLCMAYAAANDKFDPHTACALDGGDIPRKLKRVQAGWFTQFMVLGMREVQTVTRNKGALIARFGSAIGLNLIFALIFYKVGNGGDIQSHFGALVFLAISAMFGAAQPVILTFPAERPRFVREYATGTYGAVPYFWSKLFTELPLTFLVALVVFLVTYWTEALKGNFILHVLIVWLVSIAASSTALFAGSIASNVKVATEALPAIFVPQILFAGFFIKIELIPVWIRWAQYLCSLKFGVNLIILNEF</sequence>
<feature type="transmembrane region" description="Helical" evidence="9">
    <location>
        <begin position="343"/>
        <end position="362"/>
    </location>
</feature>
<dbReference type="GO" id="GO:0009507">
    <property type="term" value="C:chloroplast"/>
    <property type="evidence" value="ECO:0007669"/>
    <property type="project" value="UniProtKB-SubCell"/>
</dbReference>
<comment type="subcellular location">
    <subcellularLocation>
        <location evidence="1">Membrane</location>
        <topology evidence="1">Multi-pass membrane protein</topology>
    </subcellularLocation>
    <subcellularLocation>
        <location evidence="2">Plastid</location>
        <location evidence="2">Chloroplast</location>
    </subcellularLocation>
</comment>
<evidence type="ECO:0000256" key="9">
    <source>
        <dbReference type="SAM" id="Phobius"/>
    </source>
</evidence>
<keyword evidence="8 9" id="KW-0472">Membrane</keyword>
<protein>
    <recommendedName>
        <fullName evidence="10">ABC transporter domain-containing protein</fullName>
    </recommendedName>
</protein>
<dbReference type="GO" id="GO:0016020">
    <property type="term" value="C:membrane"/>
    <property type="evidence" value="ECO:0007669"/>
    <property type="project" value="UniProtKB-SubCell"/>
</dbReference>
<dbReference type="GO" id="GO:0005524">
    <property type="term" value="F:ATP binding"/>
    <property type="evidence" value="ECO:0007669"/>
    <property type="project" value="UniProtKB-KW"/>
</dbReference>
<dbReference type="Pfam" id="PF00005">
    <property type="entry name" value="ABC_tran"/>
    <property type="match status" value="1"/>
</dbReference>
<dbReference type="CDD" id="cd03213">
    <property type="entry name" value="ABCG_EPDR"/>
    <property type="match status" value="1"/>
</dbReference>
<dbReference type="EMBL" id="JH993026">
    <property type="protein sequence ID" value="EKX41157.1"/>
    <property type="molecule type" value="Genomic_DNA"/>
</dbReference>
<accession>L1IYG7</accession>
<reference evidence="11 13" key="1">
    <citation type="journal article" date="2012" name="Nature">
        <title>Algal genomes reveal evolutionary mosaicism and the fate of nucleomorphs.</title>
        <authorList>
            <consortium name="DOE Joint Genome Institute"/>
            <person name="Curtis B.A."/>
            <person name="Tanifuji G."/>
            <person name="Burki F."/>
            <person name="Gruber A."/>
            <person name="Irimia M."/>
            <person name="Maruyama S."/>
            <person name="Arias M.C."/>
            <person name="Ball S.G."/>
            <person name="Gile G.H."/>
            <person name="Hirakawa Y."/>
            <person name="Hopkins J.F."/>
            <person name="Kuo A."/>
            <person name="Rensing S.A."/>
            <person name="Schmutz J."/>
            <person name="Symeonidi A."/>
            <person name="Elias M."/>
            <person name="Eveleigh R.J."/>
            <person name="Herman E.K."/>
            <person name="Klute M.J."/>
            <person name="Nakayama T."/>
            <person name="Obornik M."/>
            <person name="Reyes-Prieto A."/>
            <person name="Armbrust E.V."/>
            <person name="Aves S.J."/>
            <person name="Beiko R.G."/>
            <person name="Coutinho P."/>
            <person name="Dacks J.B."/>
            <person name="Durnford D.G."/>
            <person name="Fast N.M."/>
            <person name="Green B.R."/>
            <person name="Grisdale C.J."/>
            <person name="Hempel F."/>
            <person name="Henrissat B."/>
            <person name="Hoppner M.P."/>
            <person name="Ishida K."/>
            <person name="Kim E."/>
            <person name="Koreny L."/>
            <person name="Kroth P.G."/>
            <person name="Liu Y."/>
            <person name="Malik S.B."/>
            <person name="Maier U.G."/>
            <person name="McRose D."/>
            <person name="Mock T."/>
            <person name="Neilson J.A."/>
            <person name="Onodera N.T."/>
            <person name="Poole A.M."/>
            <person name="Pritham E.J."/>
            <person name="Richards T.A."/>
            <person name="Rocap G."/>
            <person name="Roy S.W."/>
            <person name="Sarai C."/>
            <person name="Schaack S."/>
            <person name="Shirato S."/>
            <person name="Slamovits C.H."/>
            <person name="Spencer D.F."/>
            <person name="Suzuki S."/>
            <person name="Worden A.Z."/>
            <person name="Zauner S."/>
            <person name="Barry K."/>
            <person name="Bell C."/>
            <person name="Bharti A.K."/>
            <person name="Crow J.A."/>
            <person name="Grimwood J."/>
            <person name="Kramer R."/>
            <person name="Lindquist E."/>
            <person name="Lucas S."/>
            <person name="Salamov A."/>
            <person name="McFadden G.I."/>
            <person name="Lane C.E."/>
            <person name="Keeling P.J."/>
            <person name="Gray M.W."/>
            <person name="Grigoriev I.V."/>
            <person name="Archibald J.M."/>
        </authorList>
    </citation>
    <scope>NUCLEOTIDE SEQUENCE</scope>
    <source>
        <strain evidence="11 13">CCMP2712</strain>
    </source>
</reference>
<evidence type="ECO:0000256" key="4">
    <source>
        <dbReference type="ARBA" id="ARBA00022692"/>
    </source>
</evidence>
<feature type="transmembrane region" description="Helical" evidence="9">
    <location>
        <begin position="419"/>
        <end position="444"/>
    </location>
</feature>
<dbReference type="GO" id="GO:0016887">
    <property type="term" value="F:ATP hydrolysis activity"/>
    <property type="evidence" value="ECO:0007669"/>
    <property type="project" value="InterPro"/>
</dbReference>
<feature type="transmembrane region" description="Helical" evidence="9">
    <location>
        <begin position="395"/>
        <end position="412"/>
    </location>
</feature>
<dbReference type="SUPFAM" id="SSF52540">
    <property type="entry name" value="P-loop containing nucleoside triphosphate hydrolases"/>
    <property type="match status" value="1"/>
</dbReference>
<dbReference type="KEGG" id="gtt:GUITHDRAFT_60683"/>
<dbReference type="PANTHER" id="PTHR48041">
    <property type="entry name" value="ABC TRANSPORTER G FAMILY MEMBER 28"/>
    <property type="match status" value="1"/>
</dbReference>
<evidence type="ECO:0000259" key="10">
    <source>
        <dbReference type="PROSITE" id="PS50893"/>
    </source>
</evidence>
<dbReference type="STRING" id="905079.L1IYG7"/>
<dbReference type="Pfam" id="PF01061">
    <property type="entry name" value="ABC2_membrane"/>
    <property type="match status" value="1"/>
</dbReference>
<dbReference type="InterPro" id="IPR003593">
    <property type="entry name" value="AAA+_ATPase"/>
</dbReference>
<evidence type="ECO:0000313" key="13">
    <source>
        <dbReference type="Proteomes" id="UP000011087"/>
    </source>
</evidence>
<keyword evidence="6" id="KW-0067">ATP-binding</keyword>
<evidence type="ECO:0000256" key="6">
    <source>
        <dbReference type="ARBA" id="ARBA00022840"/>
    </source>
</evidence>
<proteinExistence type="predicted"/>
<dbReference type="eggNOG" id="KOG0061">
    <property type="taxonomic scope" value="Eukaryota"/>
</dbReference>
<dbReference type="Proteomes" id="UP000011087">
    <property type="component" value="Unassembled WGS sequence"/>
</dbReference>